<gene>
    <name evidence="2" type="ORF">A2Z22_03195</name>
</gene>
<dbReference type="SUPFAM" id="SSF55154">
    <property type="entry name" value="CYTH-like phosphatases"/>
    <property type="match status" value="1"/>
</dbReference>
<dbReference type="Pfam" id="PF01928">
    <property type="entry name" value="CYTH"/>
    <property type="match status" value="1"/>
</dbReference>
<dbReference type="AlphaFoldDB" id="A0A1F7XAN1"/>
<dbReference type="EMBL" id="MGFS01000003">
    <property type="protein sequence ID" value="OGM12074.1"/>
    <property type="molecule type" value="Genomic_DNA"/>
</dbReference>
<sequence>MAREKEIKILLKISLDDFIKRIQKKGYKLLHTIKQTDIYFDTKDWFLYENIAALRLRQINDKDYSFSFKKVFYLPSIKDYYIEEIEVEFPINNFTKLKEIFKRINIPFNKNVVKSGADLTKHLTRNKFIDEQKMPKTRSVYSNGEDEVTIDDVENVGIIVELECLNNEPLHIVKTLLKDSEWNRSLEGTSYIWLKNVKGLTSHLKNLKKFKTKPDWNVWDNEKDMYVKMTDIRL</sequence>
<accession>A0A1F7XAN1</accession>
<dbReference type="Proteomes" id="UP000177053">
    <property type="component" value="Unassembled WGS sequence"/>
</dbReference>
<comment type="caution">
    <text evidence="2">The sequence shown here is derived from an EMBL/GenBank/DDBJ whole genome shotgun (WGS) entry which is preliminary data.</text>
</comment>
<organism evidence="2 3">
    <name type="scientific">Candidatus Woesebacteria bacterium RBG_16_34_12</name>
    <dbReference type="NCBI Taxonomy" id="1802480"/>
    <lineage>
        <taxon>Bacteria</taxon>
        <taxon>Candidatus Woeseibacteriota</taxon>
    </lineage>
</organism>
<dbReference type="Gene3D" id="2.40.320.10">
    <property type="entry name" value="Hypothetical Protein Pfu-838710-001"/>
    <property type="match status" value="1"/>
</dbReference>
<dbReference type="PROSITE" id="PS51707">
    <property type="entry name" value="CYTH"/>
    <property type="match status" value="1"/>
</dbReference>
<feature type="domain" description="CYTH" evidence="1">
    <location>
        <begin position="2"/>
        <end position="206"/>
    </location>
</feature>
<evidence type="ECO:0000313" key="3">
    <source>
        <dbReference type="Proteomes" id="UP000177053"/>
    </source>
</evidence>
<name>A0A1F7XAN1_9BACT</name>
<reference evidence="2 3" key="1">
    <citation type="journal article" date="2016" name="Nat. Commun.">
        <title>Thousands of microbial genomes shed light on interconnected biogeochemical processes in an aquifer system.</title>
        <authorList>
            <person name="Anantharaman K."/>
            <person name="Brown C.T."/>
            <person name="Hug L.A."/>
            <person name="Sharon I."/>
            <person name="Castelle C.J."/>
            <person name="Probst A.J."/>
            <person name="Thomas B.C."/>
            <person name="Singh A."/>
            <person name="Wilkins M.J."/>
            <person name="Karaoz U."/>
            <person name="Brodie E.L."/>
            <person name="Williams K.H."/>
            <person name="Hubbard S.S."/>
            <person name="Banfield J.F."/>
        </authorList>
    </citation>
    <scope>NUCLEOTIDE SEQUENCE [LARGE SCALE GENOMIC DNA]</scope>
</reference>
<dbReference type="PANTHER" id="PTHR21028:SF2">
    <property type="entry name" value="CYTH DOMAIN-CONTAINING PROTEIN"/>
    <property type="match status" value="1"/>
</dbReference>
<proteinExistence type="predicted"/>
<protein>
    <recommendedName>
        <fullName evidence="1">CYTH domain-containing protein</fullName>
    </recommendedName>
</protein>
<evidence type="ECO:0000259" key="1">
    <source>
        <dbReference type="PROSITE" id="PS51707"/>
    </source>
</evidence>
<dbReference type="InterPro" id="IPR033469">
    <property type="entry name" value="CYTH-like_dom_sf"/>
</dbReference>
<dbReference type="InterPro" id="IPR008173">
    <property type="entry name" value="Adenylyl_cyclase_CyaB"/>
</dbReference>
<evidence type="ECO:0000313" key="2">
    <source>
        <dbReference type="EMBL" id="OGM12074.1"/>
    </source>
</evidence>
<dbReference type="InterPro" id="IPR023577">
    <property type="entry name" value="CYTH_domain"/>
</dbReference>
<dbReference type="PANTHER" id="PTHR21028">
    <property type="entry name" value="SI:CH211-156B7.4"/>
    <property type="match status" value="1"/>
</dbReference>